<proteinExistence type="predicted"/>
<reference evidence="2" key="3">
    <citation type="submission" date="2025-08" db="UniProtKB">
        <authorList>
            <consortium name="RefSeq"/>
        </authorList>
    </citation>
    <scope>IDENTIFICATION</scope>
    <source>
        <strain evidence="2">CBS 342.82</strain>
    </source>
</reference>
<keyword evidence="1" id="KW-1185">Reference proteome</keyword>
<protein>
    <recommendedName>
        <fullName evidence="3">P-loop containing nucleoside triphosphate hydrolase protein</fullName>
    </recommendedName>
</protein>
<gene>
    <name evidence="2" type="ORF">K489DRAFT_381649</name>
</gene>
<dbReference type="PANTHER" id="PTHR36978">
    <property type="entry name" value="P-LOOP CONTAINING NUCLEOTIDE TRIPHOSPHATE HYDROLASE"/>
    <property type="match status" value="1"/>
</dbReference>
<dbReference type="Pfam" id="PF17784">
    <property type="entry name" value="Sulfotransfer_4"/>
    <property type="match status" value="1"/>
</dbReference>
<reference evidence="2" key="1">
    <citation type="submission" date="2020-01" db="EMBL/GenBank/DDBJ databases">
        <authorList>
            <consortium name="DOE Joint Genome Institute"/>
            <person name="Haridas S."/>
            <person name="Albert R."/>
            <person name="Binder M."/>
            <person name="Bloem J."/>
            <person name="Labutti K."/>
            <person name="Salamov A."/>
            <person name="Andreopoulos B."/>
            <person name="Baker S.E."/>
            <person name="Barry K."/>
            <person name="Bills G."/>
            <person name="Bluhm B.H."/>
            <person name="Cannon C."/>
            <person name="Castanera R."/>
            <person name="Culley D.E."/>
            <person name="Daum C."/>
            <person name="Ezra D."/>
            <person name="Gonzalez J.B."/>
            <person name="Henrissat B."/>
            <person name="Kuo A."/>
            <person name="Liang C."/>
            <person name="Lipzen A."/>
            <person name="Lutzoni F."/>
            <person name="Magnuson J."/>
            <person name="Mondo S."/>
            <person name="Nolan M."/>
            <person name="Ohm R."/>
            <person name="Pangilinan J."/>
            <person name="Park H.-J."/>
            <person name="Ramirez L."/>
            <person name="Alfaro M."/>
            <person name="Sun H."/>
            <person name="Tritt A."/>
            <person name="Yoshinaga Y."/>
            <person name="Zwiers L.-H."/>
            <person name="Turgeon B.G."/>
            <person name="Goodwin S.B."/>
            <person name="Spatafora J.W."/>
            <person name="Crous P.W."/>
            <person name="Grigoriev I.V."/>
        </authorList>
    </citation>
    <scope>NUCLEOTIDE SEQUENCE</scope>
    <source>
        <strain evidence="2">CBS 342.82</strain>
    </source>
</reference>
<dbReference type="RefSeq" id="XP_033458698.1">
    <property type="nucleotide sequence ID" value="XM_033605178.1"/>
</dbReference>
<dbReference type="InterPro" id="IPR040632">
    <property type="entry name" value="Sulfotransfer_4"/>
</dbReference>
<dbReference type="AlphaFoldDB" id="A0A6J3M417"/>
<dbReference type="Proteomes" id="UP000504637">
    <property type="component" value="Unplaced"/>
</dbReference>
<dbReference type="OrthoDB" id="408152at2759"/>
<evidence type="ECO:0008006" key="3">
    <source>
        <dbReference type="Google" id="ProtNLM"/>
    </source>
</evidence>
<name>A0A6J3M417_9PEZI</name>
<organism evidence="2">
    <name type="scientific">Dissoconium aciculare CBS 342.82</name>
    <dbReference type="NCBI Taxonomy" id="1314786"/>
    <lineage>
        <taxon>Eukaryota</taxon>
        <taxon>Fungi</taxon>
        <taxon>Dikarya</taxon>
        <taxon>Ascomycota</taxon>
        <taxon>Pezizomycotina</taxon>
        <taxon>Dothideomycetes</taxon>
        <taxon>Dothideomycetidae</taxon>
        <taxon>Mycosphaerellales</taxon>
        <taxon>Dissoconiaceae</taxon>
        <taxon>Dissoconium</taxon>
    </lineage>
</organism>
<evidence type="ECO:0000313" key="1">
    <source>
        <dbReference type="Proteomes" id="UP000504637"/>
    </source>
</evidence>
<reference evidence="2" key="2">
    <citation type="submission" date="2020-04" db="EMBL/GenBank/DDBJ databases">
        <authorList>
            <consortium name="NCBI Genome Project"/>
        </authorList>
    </citation>
    <scope>NUCLEOTIDE SEQUENCE</scope>
    <source>
        <strain evidence="2">CBS 342.82</strain>
    </source>
</reference>
<dbReference type="Gene3D" id="3.40.50.300">
    <property type="entry name" value="P-loop containing nucleotide triphosphate hydrolases"/>
    <property type="match status" value="1"/>
</dbReference>
<dbReference type="GeneID" id="54362978"/>
<dbReference type="InterPro" id="IPR027417">
    <property type="entry name" value="P-loop_NTPase"/>
</dbReference>
<evidence type="ECO:0000313" key="2">
    <source>
        <dbReference type="RefSeq" id="XP_033458698.1"/>
    </source>
</evidence>
<accession>A0A6J3M417</accession>
<sequence>MAAPSPRRPIVGSVAGFVSSTNIDRRTCQRVVPMKVLCLGLSRTGTASLRQALLDLHYEDVYHFASVLQENPRDAEMWIDAIRAKFHGEGKTFGRKEWDQLLGHCMVRGFLSGS</sequence>
<dbReference type="PANTHER" id="PTHR36978:SF4">
    <property type="entry name" value="P-LOOP CONTAINING NUCLEOSIDE TRIPHOSPHATE HYDROLASE PROTEIN"/>
    <property type="match status" value="1"/>
</dbReference>